<evidence type="ECO:0000313" key="2">
    <source>
        <dbReference type="EMBL" id="CAG9133085.1"/>
    </source>
</evidence>
<name>A0A8S4FWR5_PLUXY</name>
<dbReference type="Proteomes" id="UP000653454">
    <property type="component" value="Unassembled WGS sequence"/>
</dbReference>
<proteinExistence type="predicted"/>
<evidence type="ECO:0000313" key="3">
    <source>
        <dbReference type="Proteomes" id="UP000653454"/>
    </source>
</evidence>
<dbReference type="EMBL" id="CAJHNJ030000057">
    <property type="protein sequence ID" value="CAG9133085.1"/>
    <property type="molecule type" value="Genomic_DNA"/>
</dbReference>
<evidence type="ECO:0000256" key="1">
    <source>
        <dbReference type="SAM" id="MobiDB-lite"/>
    </source>
</evidence>
<sequence>MACLSPSRICARVQDKLLCHFGHKVQVRRQTVFVKLKPPGPSPLRIFGKTCQRVTTCGPACGSAGGAPSPPRRAASSLQSTSTGSLPDYGTQIVDPYRLLEDDLTGIYEDIRSTSVDSGMFVVCGYVTDLPPYDCRLLYVENPCELDTDSLRPVLFL</sequence>
<reference evidence="2" key="1">
    <citation type="submission" date="2020-11" db="EMBL/GenBank/DDBJ databases">
        <authorList>
            <person name="Whiteford S."/>
        </authorList>
    </citation>
    <scope>NUCLEOTIDE SEQUENCE</scope>
</reference>
<gene>
    <name evidence="2" type="ORF">PLXY2_LOCUS11389</name>
</gene>
<accession>A0A8S4FWR5</accession>
<keyword evidence="3" id="KW-1185">Reference proteome</keyword>
<organism evidence="2 3">
    <name type="scientific">Plutella xylostella</name>
    <name type="common">Diamondback moth</name>
    <name type="synonym">Plutella maculipennis</name>
    <dbReference type="NCBI Taxonomy" id="51655"/>
    <lineage>
        <taxon>Eukaryota</taxon>
        <taxon>Metazoa</taxon>
        <taxon>Ecdysozoa</taxon>
        <taxon>Arthropoda</taxon>
        <taxon>Hexapoda</taxon>
        <taxon>Insecta</taxon>
        <taxon>Pterygota</taxon>
        <taxon>Neoptera</taxon>
        <taxon>Endopterygota</taxon>
        <taxon>Lepidoptera</taxon>
        <taxon>Glossata</taxon>
        <taxon>Ditrysia</taxon>
        <taxon>Yponomeutoidea</taxon>
        <taxon>Plutellidae</taxon>
        <taxon>Plutella</taxon>
    </lineage>
</organism>
<feature type="region of interest" description="Disordered" evidence="1">
    <location>
        <begin position="62"/>
        <end position="89"/>
    </location>
</feature>
<protein>
    <submittedName>
        <fullName evidence="2">(diamondback moth) hypothetical protein</fullName>
    </submittedName>
</protein>
<dbReference type="AlphaFoldDB" id="A0A8S4FWR5"/>
<comment type="caution">
    <text evidence="2">The sequence shown here is derived from an EMBL/GenBank/DDBJ whole genome shotgun (WGS) entry which is preliminary data.</text>
</comment>